<dbReference type="InterPro" id="IPR015422">
    <property type="entry name" value="PyrdxlP-dep_Trfase_small"/>
</dbReference>
<dbReference type="InterPro" id="IPR015424">
    <property type="entry name" value="PyrdxlP-dep_Trfase"/>
</dbReference>
<accession>A0A0X3Y090</accession>
<evidence type="ECO:0000256" key="4">
    <source>
        <dbReference type="ARBA" id="ARBA00022679"/>
    </source>
</evidence>
<evidence type="ECO:0000256" key="3">
    <source>
        <dbReference type="ARBA" id="ARBA00022576"/>
    </source>
</evidence>
<dbReference type="Proteomes" id="UP000054800">
    <property type="component" value="Unassembled WGS sequence"/>
</dbReference>
<dbReference type="GO" id="GO:0030170">
    <property type="term" value="F:pyridoxal phosphate binding"/>
    <property type="evidence" value="ECO:0007669"/>
    <property type="project" value="InterPro"/>
</dbReference>
<evidence type="ECO:0000256" key="1">
    <source>
        <dbReference type="ARBA" id="ARBA00001933"/>
    </source>
</evidence>
<proteinExistence type="inferred from homology"/>
<dbReference type="InterPro" id="IPR015421">
    <property type="entry name" value="PyrdxlP-dep_Trfase_major"/>
</dbReference>
<dbReference type="Gene3D" id="3.90.1150.10">
    <property type="entry name" value="Aspartate Aminotransferase, domain 1"/>
    <property type="match status" value="1"/>
</dbReference>
<dbReference type="AlphaFoldDB" id="A0A0X3Y090"/>
<name>A0A0X3Y090_FUSNC</name>
<dbReference type="NCBIfam" id="NF004854">
    <property type="entry name" value="PRK06207.1"/>
    <property type="match status" value="1"/>
</dbReference>
<keyword evidence="5" id="KW-0663">Pyridoxal phosphate</keyword>
<dbReference type="RefSeq" id="WP_059222484.1">
    <property type="nucleotide sequence ID" value="NZ_LMVH01000001.1"/>
</dbReference>
<sequence length="403" mass="45686">MSMVEEKFRKLGVENAPGQELLQKGVKLDLKGEKILGEKIDFSHGDVDAHKPLPNSLELFIEGFNKGGIQAYTEYKGNKEIREYIAGKLSEYIKMNIPADNLIITPGTQGALFLATGSLITRGTKVSIVEPDYFANRKLVEFFEGEIVPIELDYFNVNEKKAGLNLKQLEEAFKSGVELFLFSNPNNPTGVIYSDEEITEIARLVNKYNVTVIADELYSRQIFDNREFYHLITKNINQDKLITIIGPSKTESLSGFRLGIAYGSPTIIKRMEKLQAITTLRTAGYNQAVLKSWFSEPDGFMKDRIEKHQAIRDNLIEKFKTIDGIKIRKTEAGSYIFPTLPELEVNLGDFVKILRIYANVIVTPGTEFGKSFINSIRLNFSQDEKKAAEGVDRILEMIRRYKK</sequence>
<dbReference type="Pfam" id="PF00155">
    <property type="entry name" value="Aminotran_1_2"/>
    <property type="match status" value="1"/>
</dbReference>
<dbReference type="OrthoDB" id="9813612at2"/>
<comment type="caution">
    <text evidence="7">The sequence shown here is derived from an EMBL/GenBank/DDBJ whole genome shotgun (WGS) entry which is preliminary data.</text>
</comment>
<dbReference type="SUPFAM" id="SSF53383">
    <property type="entry name" value="PLP-dependent transferases"/>
    <property type="match status" value="1"/>
</dbReference>
<keyword evidence="3 7" id="KW-0032">Aminotransferase</keyword>
<feature type="domain" description="Aminotransferase class I/classII large" evidence="6">
    <location>
        <begin position="39"/>
        <end position="394"/>
    </location>
</feature>
<organism evidence="7 8">
    <name type="scientific">Fusobacterium nucleatum subsp. nucleatum</name>
    <dbReference type="NCBI Taxonomy" id="76856"/>
    <lineage>
        <taxon>Bacteria</taxon>
        <taxon>Fusobacteriati</taxon>
        <taxon>Fusobacteriota</taxon>
        <taxon>Fusobacteriia</taxon>
        <taxon>Fusobacteriales</taxon>
        <taxon>Fusobacteriaceae</taxon>
        <taxon>Fusobacterium</taxon>
    </lineage>
</organism>
<evidence type="ECO:0000313" key="7">
    <source>
        <dbReference type="EMBL" id="KUL98400.1"/>
    </source>
</evidence>
<dbReference type="EMBL" id="LMVH01000001">
    <property type="protein sequence ID" value="KUL98400.1"/>
    <property type="molecule type" value="Genomic_DNA"/>
</dbReference>
<evidence type="ECO:0000256" key="5">
    <source>
        <dbReference type="ARBA" id="ARBA00022898"/>
    </source>
</evidence>
<gene>
    <name evidence="7" type="ORF">RO03_02385</name>
</gene>
<dbReference type="Gene3D" id="3.40.640.10">
    <property type="entry name" value="Type I PLP-dependent aspartate aminotransferase-like (Major domain)"/>
    <property type="match status" value="1"/>
</dbReference>
<reference evidence="7 8" key="1">
    <citation type="submission" date="2015-10" db="EMBL/GenBank/DDBJ databases">
        <authorList>
            <person name="Gilbert D.G."/>
        </authorList>
    </citation>
    <scope>NUCLEOTIDE SEQUENCE [LARGE SCALE GENOMIC DNA]</scope>
    <source>
        <strain evidence="7 8">ChDC F311</strain>
    </source>
</reference>
<dbReference type="EC" id="2.6.1.1" evidence="7"/>
<protein>
    <submittedName>
        <fullName evidence="7">Aspartate aminotransferase</fullName>
        <ecNumber evidence="7">2.6.1.1</ecNumber>
    </submittedName>
</protein>
<dbReference type="CDD" id="cd00609">
    <property type="entry name" value="AAT_like"/>
    <property type="match status" value="1"/>
</dbReference>
<dbReference type="InterPro" id="IPR004839">
    <property type="entry name" value="Aminotransferase_I/II_large"/>
</dbReference>
<dbReference type="PANTHER" id="PTHR46383">
    <property type="entry name" value="ASPARTATE AMINOTRANSFERASE"/>
    <property type="match status" value="1"/>
</dbReference>
<dbReference type="GO" id="GO:0004069">
    <property type="term" value="F:L-aspartate:2-oxoglutarate aminotransferase activity"/>
    <property type="evidence" value="ECO:0007669"/>
    <property type="project" value="UniProtKB-EC"/>
</dbReference>
<dbReference type="InterPro" id="IPR050596">
    <property type="entry name" value="AspAT/PAT-like"/>
</dbReference>
<dbReference type="GO" id="GO:0006520">
    <property type="term" value="P:amino acid metabolic process"/>
    <property type="evidence" value="ECO:0007669"/>
    <property type="project" value="InterPro"/>
</dbReference>
<evidence type="ECO:0000259" key="6">
    <source>
        <dbReference type="Pfam" id="PF00155"/>
    </source>
</evidence>
<dbReference type="PANTHER" id="PTHR46383:SF1">
    <property type="entry name" value="ASPARTATE AMINOTRANSFERASE"/>
    <property type="match status" value="1"/>
</dbReference>
<comment type="similarity">
    <text evidence="2">Belongs to the class-I pyridoxal-phosphate-dependent aminotransferase family.</text>
</comment>
<evidence type="ECO:0000313" key="8">
    <source>
        <dbReference type="Proteomes" id="UP000054800"/>
    </source>
</evidence>
<evidence type="ECO:0000256" key="2">
    <source>
        <dbReference type="ARBA" id="ARBA00007441"/>
    </source>
</evidence>
<comment type="cofactor">
    <cofactor evidence="1">
        <name>pyridoxal 5'-phosphate</name>
        <dbReference type="ChEBI" id="CHEBI:597326"/>
    </cofactor>
</comment>
<keyword evidence="4 7" id="KW-0808">Transferase</keyword>